<dbReference type="EMBL" id="QNRX01000016">
    <property type="protein sequence ID" value="RBP60362.1"/>
    <property type="molecule type" value="Genomic_DNA"/>
</dbReference>
<dbReference type="CDD" id="cd05403">
    <property type="entry name" value="NT_KNTase_like"/>
    <property type="match status" value="1"/>
</dbReference>
<dbReference type="InterPro" id="IPR041633">
    <property type="entry name" value="Polbeta"/>
</dbReference>
<dbReference type="Gene3D" id="3.30.460.10">
    <property type="entry name" value="Beta Polymerase, domain 2"/>
    <property type="match status" value="1"/>
</dbReference>
<dbReference type="PANTHER" id="PTHR43852:SF2">
    <property type="entry name" value="PROTEIN ADENYLYLTRANSFERASE MNTA"/>
    <property type="match status" value="1"/>
</dbReference>
<dbReference type="Proteomes" id="UP000253490">
    <property type="component" value="Unassembled WGS sequence"/>
</dbReference>
<dbReference type="AlphaFoldDB" id="A0A366I2W4"/>
<dbReference type="GO" id="GO:0016740">
    <property type="term" value="F:transferase activity"/>
    <property type="evidence" value="ECO:0007669"/>
    <property type="project" value="UniProtKB-KW"/>
</dbReference>
<evidence type="ECO:0000259" key="1">
    <source>
        <dbReference type="Pfam" id="PF18765"/>
    </source>
</evidence>
<accession>A0A366I2W4</accession>
<gene>
    <name evidence="2" type="ORF">DES36_11619</name>
</gene>
<dbReference type="SUPFAM" id="SSF81301">
    <property type="entry name" value="Nucleotidyltransferase"/>
    <property type="match status" value="1"/>
</dbReference>
<dbReference type="OrthoDB" id="9816197at2"/>
<name>A0A366I2W4_9FIRM</name>
<dbReference type="InterPro" id="IPR052930">
    <property type="entry name" value="TA_antitoxin_MntA"/>
</dbReference>
<keyword evidence="3" id="KW-1185">Reference proteome</keyword>
<protein>
    <submittedName>
        <fullName evidence="2">Nucleotidyltransferase-like protein</fullName>
    </submittedName>
</protein>
<dbReference type="InterPro" id="IPR043519">
    <property type="entry name" value="NT_sf"/>
</dbReference>
<dbReference type="PANTHER" id="PTHR43852">
    <property type="entry name" value="NUCLEOTIDYLTRANSFERASE"/>
    <property type="match status" value="1"/>
</dbReference>
<comment type="caution">
    <text evidence="2">The sequence shown here is derived from an EMBL/GenBank/DDBJ whole genome shotgun (WGS) entry which is preliminary data.</text>
</comment>
<keyword evidence="2" id="KW-0808">Transferase</keyword>
<evidence type="ECO:0000313" key="3">
    <source>
        <dbReference type="Proteomes" id="UP000253490"/>
    </source>
</evidence>
<sequence length="135" mass="15650">MYLSEKDKNIIVRFLKEEFNPKFIYLFGSFAKGEGRKDSDIDLAIYTDDIIDPYKLMIAAGNLSFEVKRDTQIVHLKDINTVFAAQIVGTKEVLYCADEYLMANYDIRAFKDYAKLNEERKIVLNAIERDGRVYG</sequence>
<reference evidence="2 3" key="1">
    <citation type="submission" date="2018-06" db="EMBL/GenBank/DDBJ databases">
        <title>Genomic Encyclopedia of Type Strains, Phase IV (KMG-IV): sequencing the most valuable type-strain genomes for metagenomic binning, comparative biology and taxonomic classification.</title>
        <authorList>
            <person name="Goeker M."/>
        </authorList>
    </citation>
    <scope>NUCLEOTIDE SEQUENCE [LARGE SCALE GENOMIC DNA]</scope>
    <source>
        <strain evidence="2 3">DSM 22112</strain>
    </source>
</reference>
<organism evidence="2 3">
    <name type="scientific">Alkalibaculum bacchi</name>
    <dbReference type="NCBI Taxonomy" id="645887"/>
    <lineage>
        <taxon>Bacteria</taxon>
        <taxon>Bacillati</taxon>
        <taxon>Bacillota</taxon>
        <taxon>Clostridia</taxon>
        <taxon>Eubacteriales</taxon>
        <taxon>Eubacteriaceae</taxon>
        <taxon>Alkalibaculum</taxon>
    </lineage>
</organism>
<proteinExistence type="predicted"/>
<dbReference type="RefSeq" id="WP_113921325.1">
    <property type="nucleotide sequence ID" value="NZ_QNRX01000016.1"/>
</dbReference>
<dbReference type="Pfam" id="PF18765">
    <property type="entry name" value="Polbeta"/>
    <property type="match status" value="1"/>
</dbReference>
<dbReference type="NCBIfam" id="NF047752">
    <property type="entry name" value="MntA_antitoxin"/>
    <property type="match status" value="1"/>
</dbReference>
<feature type="domain" description="Polymerase beta nucleotidyltransferase" evidence="1">
    <location>
        <begin position="11"/>
        <end position="99"/>
    </location>
</feature>
<evidence type="ECO:0000313" key="2">
    <source>
        <dbReference type="EMBL" id="RBP60362.1"/>
    </source>
</evidence>